<organism evidence="11 12">
    <name type="scientific">Dictyostelium firmibasis</name>
    <dbReference type="NCBI Taxonomy" id="79012"/>
    <lineage>
        <taxon>Eukaryota</taxon>
        <taxon>Amoebozoa</taxon>
        <taxon>Evosea</taxon>
        <taxon>Eumycetozoa</taxon>
        <taxon>Dictyostelia</taxon>
        <taxon>Dictyosteliales</taxon>
        <taxon>Dictyosteliaceae</taxon>
        <taxon>Dictyostelium</taxon>
    </lineage>
</organism>
<reference evidence="11 12" key="1">
    <citation type="submission" date="2023-11" db="EMBL/GenBank/DDBJ databases">
        <title>Dfirmibasis_genome.</title>
        <authorList>
            <person name="Edelbroek B."/>
            <person name="Kjellin J."/>
            <person name="Jerlstrom-Hultqvist J."/>
            <person name="Soderbom F."/>
        </authorList>
    </citation>
    <scope>NUCLEOTIDE SEQUENCE [LARGE SCALE GENOMIC DNA]</scope>
    <source>
        <strain evidence="11 12">TNS-C-14</strain>
    </source>
</reference>
<dbReference type="InterPro" id="IPR024567">
    <property type="entry name" value="RNase_HII/HIII_dom"/>
</dbReference>
<dbReference type="InterPro" id="IPR001352">
    <property type="entry name" value="RNase_HII/HIII"/>
</dbReference>
<dbReference type="GO" id="GO:0046872">
    <property type="term" value="F:metal ion binding"/>
    <property type="evidence" value="ECO:0007669"/>
    <property type="project" value="UniProtKB-KW"/>
</dbReference>
<evidence type="ECO:0000256" key="3">
    <source>
        <dbReference type="ARBA" id="ARBA00007058"/>
    </source>
</evidence>
<proteinExistence type="inferred from homology"/>
<dbReference type="Gene3D" id="1.10.10.460">
    <property type="entry name" value="Ribonuclease hii. Domain 2"/>
    <property type="match status" value="1"/>
</dbReference>
<dbReference type="FunFam" id="1.10.10.460:FF:000001">
    <property type="entry name" value="Ribonuclease"/>
    <property type="match status" value="1"/>
</dbReference>
<comment type="function">
    <text evidence="9">Endonuclease that specifically degrades the RNA of RNA-DNA hybrids.</text>
</comment>
<feature type="binding site" evidence="8">
    <location>
        <position position="25"/>
    </location>
    <ligand>
        <name>a divalent metal cation</name>
        <dbReference type="ChEBI" id="CHEBI:60240"/>
    </ligand>
</feature>
<dbReference type="PROSITE" id="PS51975">
    <property type="entry name" value="RNASE_H_2"/>
    <property type="match status" value="1"/>
</dbReference>
<evidence type="ECO:0000313" key="11">
    <source>
        <dbReference type="EMBL" id="KAK5582347.1"/>
    </source>
</evidence>
<dbReference type="EMBL" id="JAVFKY010000001">
    <property type="protein sequence ID" value="KAK5582347.1"/>
    <property type="molecule type" value="Genomic_DNA"/>
</dbReference>
<dbReference type="EC" id="3.1.26.4" evidence="9"/>
<evidence type="ECO:0000259" key="10">
    <source>
        <dbReference type="PROSITE" id="PS51975"/>
    </source>
</evidence>
<comment type="catalytic activity">
    <reaction evidence="1 8 9">
        <text>Endonucleolytic cleavage to 5'-phosphomonoester.</text>
        <dbReference type="EC" id="3.1.26.4"/>
    </reaction>
</comment>
<dbReference type="InterPro" id="IPR012337">
    <property type="entry name" value="RNaseH-like_sf"/>
</dbReference>
<feature type="binding site" evidence="8">
    <location>
        <position position="133"/>
    </location>
    <ligand>
        <name>a divalent metal cation</name>
        <dbReference type="ChEBI" id="CHEBI:60240"/>
    </ligand>
</feature>
<dbReference type="GO" id="GO:0006298">
    <property type="term" value="P:mismatch repair"/>
    <property type="evidence" value="ECO:0007669"/>
    <property type="project" value="TreeGrafter"/>
</dbReference>
<keyword evidence="7 8" id="KW-0378">Hydrolase</keyword>
<evidence type="ECO:0000256" key="8">
    <source>
        <dbReference type="PROSITE-ProRule" id="PRU01319"/>
    </source>
</evidence>
<comment type="cofactor">
    <cofactor evidence="8">
        <name>Mn(2+)</name>
        <dbReference type="ChEBI" id="CHEBI:29035"/>
    </cofactor>
    <cofactor evidence="8">
        <name>Mg(2+)</name>
        <dbReference type="ChEBI" id="CHEBI:18420"/>
    </cofactor>
    <text evidence="8">Manganese or magnesium. Binds 1 divalent metal ion per monomer in the absence of substrate. May bind a second metal ion after substrate binding.</text>
</comment>
<dbReference type="InterPro" id="IPR036397">
    <property type="entry name" value="RNaseH_sf"/>
</dbReference>
<dbReference type="InterPro" id="IPR023160">
    <property type="entry name" value="RNase_HII_hlx-loop-hlx_cap_dom"/>
</dbReference>
<dbReference type="InterPro" id="IPR004649">
    <property type="entry name" value="RNase_H2_suA"/>
</dbReference>
<dbReference type="Pfam" id="PF01351">
    <property type="entry name" value="RNase_HII"/>
    <property type="match status" value="1"/>
</dbReference>
<evidence type="ECO:0000256" key="6">
    <source>
        <dbReference type="ARBA" id="ARBA00022759"/>
    </source>
</evidence>
<dbReference type="GO" id="GO:0043137">
    <property type="term" value="P:DNA replication, removal of RNA primer"/>
    <property type="evidence" value="ECO:0007669"/>
    <property type="project" value="TreeGrafter"/>
</dbReference>
<dbReference type="PANTHER" id="PTHR10954">
    <property type="entry name" value="RIBONUCLEASE H2 SUBUNIT A"/>
    <property type="match status" value="1"/>
</dbReference>
<keyword evidence="12" id="KW-1185">Reference proteome</keyword>
<dbReference type="GO" id="GO:0003723">
    <property type="term" value="F:RNA binding"/>
    <property type="evidence" value="ECO:0007669"/>
    <property type="project" value="UniProtKB-UniRule"/>
</dbReference>
<dbReference type="SUPFAM" id="SSF53098">
    <property type="entry name" value="Ribonuclease H-like"/>
    <property type="match status" value="1"/>
</dbReference>
<evidence type="ECO:0000256" key="5">
    <source>
        <dbReference type="ARBA" id="ARBA00022723"/>
    </source>
</evidence>
<protein>
    <recommendedName>
        <fullName evidence="9">Ribonuclease</fullName>
        <ecNumber evidence="9">3.1.26.4</ecNumber>
    </recommendedName>
</protein>
<dbReference type="Proteomes" id="UP001344447">
    <property type="component" value="Unassembled WGS sequence"/>
</dbReference>
<comment type="cofactor">
    <cofactor evidence="2">
        <name>Mg(2+)</name>
        <dbReference type="ChEBI" id="CHEBI:18420"/>
    </cofactor>
</comment>
<gene>
    <name evidence="11" type="ORF">RB653_003930</name>
</gene>
<evidence type="ECO:0000256" key="4">
    <source>
        <dbReference type="ARBA" id="ARBA00022722"/>
    </source>
</evidence>
<evidence type="ECO:0000256" key="1">
    <source>
        <dbReference type="ARBA" id="ARBA00000077"/>
    </source>
</evidence>
<dbReference type="GO" id="GO:0032299">
    <property type="term" value="C:ribonuclease H2 complex"/>
    <property type="evidence" value="ECO:0007669"/>
    <property type="project" value="TreeGrafter"/>
</dbReference>
<feature type="domain" description="RNase H type-2" evidence="10">
    <location>
        <begin position="19"/>
        <end position="248"/>
    </location>
</feature>
<keyword evidence="6 8" id="KW-0255">Endonuclease</keyword>
<name>A0AAN7U012_9MYCE</name>
<comment type="similarity">
    <text evidence="3">Belongs to the RNase HII family. Eukaryotic subfamily.</text>
</comment>
<accession>A0AAN7U012</accession>
<evidence type="ECO:0000256" key="7">
    <source>
        <dbReference type="ARBA" id="ARBA00022801"/>
    </source>
</evidence>
<keyword evidence="4 8" id="KW-0540">Nuclease</keyword>
<keyword evidence="5 8" id="KW-0479">Metal-binding</keyword>
<dbReference type="GO" id="GO:0004523">
    <property type="term" value="F:RNA-DNA hybrid ribonuclease activity"/>
    <property type="evidence" value="ECO:0007669"/>
    <property type="project" value="UniProtKB-UniRule"/>
</dbReference>
<evidence type="ECO:0000256" key="9">
    <source>
        <dbReference type="RuleBase" id="RU003515"/>
    </source>
</evidence>
<evidence type="ECO:0000256" key="2">
    <source>
        <dbReference type="ARBA" id="ARBA00001946"/>
    </source>
</evidence>
<comment type="caution">
    <text evidence="11">The sequence shown here is derived from an EMBL/GenBank/DDBJ whole genome shotgun (WGS) entry which is preliminary data.</text>
</comment>
<dbReference type="AlphaFoldDB" id="A0AAN7U012"/>
<sequence length="288" mass="32977">MNNIKYMIELDSSIDKSEPFVMGIDEAGRGPVMGPMVYGCCYAPVSKSSTLKSMKFNDSKKLTEQQRDQLFFKMGESNKILAYETDVISAEILSEKMLYKKPISLNVISHESAIGLIRSVLKKGVNVQELYLDTVGPPDKYQMMLKKLFPEIGKIIVSKKADSLFPIVSAASIAAKVVRDFEISSKNFDDLNIYDEDEQLSTEFGSGYPSDPLTKKWLVKNRDKVFGYPNFIRFSWKTTETAMRGTCYGVDWVLENDKLKQHFQNDKNDKKRFMFFKENNIENCINDF</sequence>
<dbReference type="NCBIfam" id="TIGR00729">
    <property type="entry name" value="ribonuclease HII"/>
    <property type="match status" value="1"/>
</dbReference>
<dbReference type="CDD" id="cd07181">
    <property type="entry name" value="RNase_HII_eukaryota_like"/>
    <property type="match status" value="1"/>
</dbReference>
<evidence type="ECO:0000313" key="12">
    <source>
        <dbReference type="Proteomes" id="UP001344447"/>
    </source>
</evidence>
<dbReference type="PANTHER" id="PTHR10954:SF7">
    <property type="entry name" value="RIBONUCLEASE H2 SUBUNIT A"/>
    <property type="match status" value="1"/>
</dbReference>
<dbReference type="FunFam" id="3.30.420.10:FF:000016">
    <property type="entry name" value="Ribonuclease"/>
    <property type="match status" value="1"/>
</dbReference>
<feature type="binding site" evidence="8">
    <location>
        <position position="26"/>
    </location>
    <ligand>
        <name>a divalent metal cation</name>
        <dbReference type="ChEBI" id="CHEBI:60240"/>
    </ligand>
</feature>
<dbReference type="Gene3D" id="3.30.420.10">
    <property type="entry name" value="Ribonuclease H-like superfamily/Ribonuclease H"/>
    <property type="match status" value="1"/>
</dbReference>